<reference evidence="1" key="1">
    <citation type="journal article" date="2021" name="Proc. Natl. Acad. Sci. U.S.A.">
        <title>A Catalog of Tens of Thousands of Viruses from Human Metagenomes Reveals Hidden Associations with Chronic Diseases.</title>
        <authorList>
            <person name="Tisza M.J."/>
            <person name="Buck C.B."/>
        </authorList>
    </citation>
    <scope>NUCLEOTIDE SEQUENCE</scope>
    <source>
        <strain evidence="1">CtoWO12</strain>
    </source>
</reference>
<name>A0A8S5QYU3_9CAUD</name>
<sequence length="82" mass="9270">MDTTIIIALISGGCTLVGTFAGVVTSSRLTTYRLEQLEKKVQAHNNLIERTYALEEQTALQEEKIKVINHRIKDLETTEKHD</sequence>
<protein>
    <submittedName>
        <fullName evidence="1">Hemolysin XhlA</fullName>
    </submittedName>
</protein>
<organism evidence="1">
    <name type="scientific">Siphoviridae sp. ctoWO12</name>
    <dbReference type="NCBI Taxonomy" id="2826461"/>
    <lineage>
        <taxon>Viruses</taxon>
        <taxon>Duplodnaviria</taxon>
        <taxon>Heunggongvirae</taxon>
        <taxon>Uroviricota</taxon>
        <taxon>Caudoviricetes</taxon>
    </lineage>
</organism>
<proteinExistence type="predicted"/>
<accession>A0A8S5QYU3</accession>
<evidence type="ECO:0000313" key="1">
    <source>
        <dbReference type="EMBL" id="DAE23901.1"/>
    </source>
</evidence>
<dbReference type="EMBL" id="BK015761">
    <property type="protein sequence ID" value="DAE23901.1"/>
    <property type="molecule type" value="Genomic_DNA"/>
</dbReference>